<dbReference type="GO" id="GO:0003712">
    <property type="term" value="F:transcription coregulator activity"/>
    <property type="evidence" value="ECO:0007669"/>
    <property type="project" value="InterPro"/>
</dbReference>
<dbReference type="Gene3D" id="2.40.320.10">
    <property type="entry name" value="Hypothetical Protein Pfu-838710-001"/>
    <property type="match status" value="1"/>
</dbReference>
<evidence type="ECO:0000313" key="9">
    <source>
        <dbReference type="EMBL" id="ORY83056.1"/>
    </source>
</evidence>
<dbReference type="OrthoDB" id="5348092at2759"/>
<dbReference type="GO" id="GO:0006357">
    <property type="term" value="P:regulation of transcription by RNA polymerase II"/>
    <property type="evidence" value="ECO:0007669"/>
    <property type="project" value="InterPro"/>
</dbReference>
<protein>
    <recommendedName>
        <fullName evidence="3 8">Mediator of RNA polymerase II transcription subunit 18</fullName>
    </recommendedName>
    <alternativeName>
        <fullName evidence="7 8">Mediator complex subunit 18</fullName>
    </alternativeName>
</protein>
<dbReference type="GO" id="GO:0070847">
    <property type="term" value="C:core mediator complex"/>
    <property type="evidence" value="ECO:0007669"/>
    <property type="project" value="TreeGrafter"/>
</dbReference>
<dbReference type="InterPro" id="IPR019095">
    <property type="entry name" value="Mediator_Med18"/>
</dbReference>
<keyword evidence="10" id="KW-1185">Reference proteome</keyword>
<keyword evidence="8" id="KW-0010">Activator</keyword>
<dbReference type="GO" id="GO:0016592">
    <property type="term" value="C:mediator complex"/>
    <property type="evidence" value="ECO:0007669"/>
    <property type="project" value="InterPro"/>
</dbReference>
<dbReference type="Proteomes" id="UP000193685">
    <property type="component" value="Unassembled WGS sequence"/>
</dbReference>
<organism evidence="9 10">
    <name type="scientific">Protomyces lactucae-debilis</name>
    <dbReference type="NCBI Taxonomy" id="2754530"/>
    <lineage>
        <taxon>Eukaryota</taxon>
        <taxon>Fungi</taxon>
        <taxon>Dikarya</taxon>
        <taxon>Ascomycota</taxon>
        <taxon>Taphrinomycotina</taxon>
        <taxon>Taphrinomycetes</taxon>
        <taxon>Taphrinales</taxon>
        <taxon>Protomycetaceae</taxon>
        <taxon>Protomyces</taxon>
    </lineage>
</organism>
<dbReference type="Pfam" id="PF09637">
    <property type="entry name" value="Med18"/>
    <property type="match status" value="1"/>
</dbReference>
<keyword evidence="5 8" id="KW-0804">Transcription</keyword>
<evidence type="ECO:0000256" key="1">
    <source>
        <dbReference type="ARBA" id="ARBA00004123"/>
    </source>
</evidence>
<evidence type="ECO:0000256" key="7">
    <source>
        <dbReference type="ARBA" id="ARBA00032012"/>
    </source>
</evidence>
<evidence type="ECO:0000256" key="2">
    <source>
        <dbReference type="ARBA" id="ARBA00009814"/>
    </source>
</evidence>
<accession>A0A1Y2FII5</accession>
<keyword evidence="6 8" id="KW-0539">Nucleus</keyword>
<comment type="caution">
    <text evidence="9">The sequence shown here is derived from an EMBL/GenBank/DDBJ whole genome shotgun (WGS) entry which is preliminary data.</text>
</comment>
<dbReference type="EMBL" id="MCFI01000008">
    <property type="protein sequence ID" value="ORY83056.1"/>
    <property type="molecule type" value="Genomic_DNA"/>
</dbReference>
<reference evidence="9 10" key="1">
    <citation type="submission" date="2016-07" db="EMBL/GenBank/DDBJ databases">
        <title>Pervasive Adenine N6-methylation of Active Genes in Fungi.</title>
        <authorList>
            <consortium name="DOE Joint Genome Institute"/>
            <person name="Mondo S.J."/>
            <person name="Dannebaum R.O."/>
            <person name="Kuo R.C."/>
            <person name="Labutti K."/>
            <person name="Haridas S."/>
            <person name="Kuo A."/>
            <person name="Salamov A."/>
            <person name="Ahrendt S.R."/>
            <person name="Lipzen A."/>
            <person name="Sullivan W."/>
            <person name="Andreopoulos W.B."/>
            <person name="Clum A."/>
            <person name="Lindquist E."/>
            <person name="Daum C."/>
            <person name="Ramamoorthy G.K."/>
            <person name="Gryganskyi A."/>
            <person name="Culley D."/>
            <person name="Magnuson J.K."/>
            <person name="James T.Y."/>
            <person name="O'Malley M.A."/>
            <person name="Stajich J.E."/>
            <person name="Spatafora J.W."/>
            <person name="Visel A."/>
            <person name="Grigoriev I.V."/>
        </authorList>
    </citation>
    <scope>NUCLEOTIDE SEQUENCE [LARGE SCALE GENOMIC DNA]</scope>
    <source>
        <strain evidence="9 10">12-1054</strain>
    </source>
</reference>
<evidence type="ECO:0000313" key="10">
    <source>
        <dbReference type="Proteomes" id="UP000193685"/>
    </source>
</evidence>
<dbReference type="PANTHER" id="PTHR13321">
    <property type="entry name" value="MEDIATOR OF RNA POLYMERASE II TRANSCRIPTION, SUBUNIT 18"/>
    <property type="match status" value="1"/>
</dbReference>
<dbReference type="AlphaFoldDB" id="A0A1Y2FII5"/>
<proteinExistence type="inferred from homology"/>
<dbReference type="PANTHER" id="PTHR13321:SF2">
    <property type="entry name" value="MEDIATOR OF RNA POLYMERASE II TRANSCRIPTION SUBUNIT 18"/>
    <property type="match status" value="1"/>
</dbReference>
<dbReference type="GO" id="GO:0006369">
    <property type="term" value="P:termination of RNA polymerase II transcription"/>
    <property type="evidence" value="ECO:0007669"/>
    <property type="project" value="TreeGrafter"/>
</dbReference>
<comment type="subunit">
    <text evidence="8">Component of the Mediator complex.</text>
</comment>
<evidence type="ECO:0000256" key="3">
    <source>
        <dbReference type="ARBA" id="ARBA00019612"/>
    </source>
</evidence>
<gene>
    <name evidence="8" type="primary">MED18</name>
    <name evidence="9" type="ORF">BCR37DRAFT_379004</name>
</gene>
<keyword evidence="4 8" id="KW-0805">Transcription regulation</keyword>
<comment type="function">
    <text evidence="8">Component of the Mediator complex, a coactivator involved in the regulated transcription of nearly all RNA polymerase II-dependent genes. Mediator functions as a bridge to convey information from gene-specific regulatory proteins to the basal RNA polymerase II transcription machinery. Mediator is recruited to promoters by direct interactions with regulatory proteins and serves as a scaffold for the assembly of a functional preinitiation complex with RNA polymerase II and the general transcription factors.</text>
</comment>
<comment type="similarity">
    <text evidence="2 8">Belongs to the Mediator complex subunit 18 family.</text>
</comment>
<evidence type="ECO:0000256" key="5">
    <source>
        <dbReference type="ARBA" id="ARBA00023163"/>
    </source>
</evidence>
<name>A0A1Y2FII5_PROLT</name>
<evidence type="ECO:0000256" key="8">
    <source>
        <dbReference type="RuleBase" id="RU364150"/>
    </source>
</evidence>
<sequence length="206" mass="23245">MPSQLLSLFGPLPARKLEEFVLSLQALAGTHVQQFKTYTQVLKDEATPRPSDWLRLSASVPMDAEDASWTQKATFSIDMIDSPEMVKRPVTVRTVHHCPVYEGTADQFLAQLGFKHHYAYIEQGYRLTLTHRLTVSIYQVWKPLEHLNPVNATLVGDEQVWLVQCDFTTGKAGDVMELNRGVAGLVQFQREVAGYVSLQANSEQLR</sequence>
<evidence type="ECO:0000256" key="4">
    <source>
        <dbReference type="ARBA" id="ARBA00023015"/>
    </source>
</evidence>
<evidence type="ECO:0000256" key="6">
    <source>
        <dbReference type="ARBA" id="ARBA00023242"/>
    </source>
</evidence>
<comment type="subcellular location">
    <subcellularLocation>
        <location evidence="1 8">Nucleus</location>
    </subcellularLocation>
</comment>